<feature type="compositionally biased region" description="Acidic residues" evidence="1">
    <location>
        <begin position="217"/>
        <end position="226"/>
    </location>
</feature>
<feature type="region of interest" description="Disordered" evidence="1">
    <location>
        <begin position="140"/>
        <end position="276"/>
    </location>
</feature>
<name>A0ABQ5JXI1_9EUKA</name>
<feature type="compositionally biased region" description="Basic and acidic residues" evidence="1">
    <location>
        <begin position="114"/>
        <end position="125"/>
    </location>
</feature>
<sequence>MKPFDHCVSSLYLLTDRFGLHNSATSLKQSVPFNMYSKEFQSFSIDKFFTRELYVQLKDTYNRIIREESMSVQSTASSTISHPPSGVAISKHEPKTKESYIIEEKASETTSKPDISHPTEFDRELPNTLSSSKILQMMMENEEEEEEEDWHPTDESSENEEEEEEEGSGKTEESEEDETSHETSETTSKPDISHPTEFDRELPNTLSSSKILQMMMENEEEEEEEDWHPTDESRENEEEEEEEGSGKTEESEEDETSHESQDLLKDNGKRRFSEKE</sequence>
<accession>A0ABQ5JXI1</accession>
<feature type="compositionally biased region" description="Acidic residues" evidence="1">
    <location>
        <begin position="140"/>
        <end position="166"/>
    </location>
</feature>
<dbReference type="EMBL" id="BQXS01012305">
    <property type="protein sequence ID" value="GKT21242.1"/>
    <property type="molecule type" value="Genomic_DNA"/>
</dbReference>
<gene>
    <name evidence="2" type="ORF">ADUPG1_011847</name>
</gene>
<feature type="region of interest" description="Disordered" evidence="1">
    <location>
        <begin position="74"/>
        <end position="128"/>
    </location>
</feature>
<evidence type="ECO:0000256" key="1">
    <source>
        <dbReference type="SAM" id="MobiDB-lite"/>
    </source>
</evidence>
<evidence type="ECO:0000313" key="3">
    <source>
        <dbReference type="Proteomes" id="UP001057375"/>
    </source>
</evidence>
<feature type="compositionally biased region" description="Acidic residues" evidence="1">
    <location>
        <begin position="234"/>
        <end position="243"/>
    </location>
</feature>
<organism evidence="2 3">
    <name type="scientific">Aduncisulcus paluster</name>
    <dbReference type="NCBI Taxonomy" id="2918883"/>
    <lineage>
        <taxon>Eukaryota</taxon>
        <taxon>Metamonada</taxon>
        <taxon>Carpediemonas-like organisms</taxon>
        <taxon>Aduncisulcus</taxon>
    </lineage>
</organism>
<evidence type="ECO:0000313" key="2">
    <source>
        <dbReference type="EMBL" id="GKT21242.1"/>
    </source>
</evidence>
<dbReference type="Proteomes" id="UP001057375">
    <property type="component" value="Unassembled WGS sequence"/>
</dbReference>
<feature type="compositionally biased region" description="Basic and acidic residues" evidence="1">
    <location>
        <begin position="257"/>
        <end position="276"/>
    </location>
</feature>
<feature type="compositionally biased region" description="Basic and acidic residues" evidence="1">
    <location>
        <begin position="90"/>
        <end position="107"/>
    </location>
</feature>
<feature type="compositionally biased region" description="Basic and acidic residues" evidence="1">
    <location>
        <begin position="191"/>
        <end position="202"/>
    </location>
</feature>
<proteinExistence type="predicted"/>
<keyword evidence="3" id="KW-1185">Reference proteome</keyword>
<reference evidence="2" key="1">
    <citation type="submission" date="2022-03" db="EMBL/GenBank/DDBJ databases">
        <title>Draft genome sequence of Aduncisulcus paluster, a free-living microaerophilic Fornicata.</title>
        <authorList>
            <person name="Yuyama I."/>
            <person name="Kume K."/>
            <person name="Tamura T."/>
            <person name="Inagaki Y."/>
            <person name="Hashimoto T."/>
        </authorList>
    </citation>
    <scope>NUCLEOTIDE SEQUENCE</scope>
    <source>
        <strain evidence="2">NY0171</strain>
    </source>
</reference>
<protein>
    <submittedName>
        <fullName evidence="2">Uncharacterized protein</fullName>
    </submittedName>
</protein>
<comment type="caution">
    <text evidence="2">The sequence shown here is derived from an EMBL/GenBank/DDBJ whole genome shotgun (WGS) entry which is preliminary data.</text>
</comment>